<dbReference type="InterPro" id="IPR036875">
    <property type="entry name" value="Znf_CCHC_sf"/>
</dbReference>
<reference evidence="3 4" key="1">
    <citation type="submission" date="2020-09" db="EMBL/GenBank/DDBJ databases">
        <title>De no assembly of potato wild relative species, Solanum commersonii.</title>
        <authorList>
            <person name="Cho K."/>
        </authorList>
    </citation>
    <scope>NUCLEOTIDE SEQUENCE [LARGE SCALE GENOMIC DNA]</scope>
    <source>
        <strain evidence="3">LZ3.2</strain>
        <tissue evidence="3">Leaf</tissue>
    </source>
</reference>
<comment type="caution">
    <text evidence="3">The sequence shown here is derived from an EMBL/GenBank/DDBJ whole genome shotgun (WGS) entry which is preliminary data.</text>
</comment>
<accession>A0A9J5ZJP4</accession>
<dbReference type="PROSITE" id="PS50158">
    <property type="entry name" value="ZF_CCHC"/>
    <property type="match status" value="1"/>
</dbReference>
<dbReference type="GO" id="GO:0008270">
    <property type="term" value="F:zinc ion binding"/>
    <property type="evidence" value="ECO:0007669"/>
    <property type="project" value="UniProtKB-KW"/>
</dbReference>
<dbReference type="GO" id="GO:0003676">
    <property type="term" value="F:nucleic acid binding"/>
    <property type="evidence" value="ECO:0007669"/>
    <property type="project" value="InterPro"/>
</dbReference>
<dbReference type="AlphaFoldDB" id="A0A9J5ZJP4"/>
<dbReference type="Pfam" id="PF24925">
    <property type="entry name" value="DUF7746"/>
    <property type="match status" value="1"/>
</dbReference>
<keyword evidence="1" id="KW-0863">Zinc-finger</keyword>
<dbReference type="SUPFAM" id="SSF57756">
    <property type="entry name" value="Retrovirus zinc finger-like domains"/>
    <property type="match status" value="1"/>
</dbReference>
<evidence type="ECO:0000313" key="3">
    <source>
        <dbReference type="EMBL" id="KAG5612244.1"/>
    </source>
</evidence>
<name>A0A9J5ZJP4_SOLCO</name>
<keyword evidence="4" id="KW-1185">Reference proteome</keyword>
<dbReference type="EMBL" id="JACXVP010000004">
    <property type="protein sequence ID" value="KAG5612244.1"/>
    <property type="molecule type" value="Genomic_DNA"/>
</dbReference>
<dbReference type="Pfam" id="PF00098">
    <property type="entry name" value="zf-CCHC"/>
    <property type="match status" value="1"/>
</dbReference>
<feature type="domain" description="CCHC-type" evidence="2">
    <location>
        <begin position="115"/>
        <end position="130"/>
    </location>
</feature>
<sequence length="173" mass="20317">MARKISNHDEGEQNEMIMRYLEEVKKILLNISHYAKIAFFNAVNNTDRPSAVKMIIRDLPGQSKRWWDNYMPSGDMQKKEDLEEGLEKKEMKRRLIVKSHRFTRIGPMRNLDKIKCYKCGKFGHIAPNCKLEKLKTLELDDIQEKIYSFLYTSGSIDMMIRKLCNGGRATRVI</sequence>
<organism evidence="3 4">
    <name type="scientific">Solanum commersonii</name>
    <name type="common">Commerson's wild potato</name>
    <name type="synonym">Commerson's nightshade</name>
    <dbReference type="NCBI Taxonomy" id="4109"/>
    <lineage>
        <taxon>Eukaryota</taxon>
        <taxon>Viridiplantae</taxon>
        <taxon>Streptophyta</taxon>
        <taxon>Embryophyta</taxon>
        <taxon>Tracheophyta</taxon>
        <taxon>Spermatophyta</taxon>
        <taxon>Magnoliopsida</taxon>
        <taxon>eudicotyledons</taxon>
        <taxon>Gunneridae</taxon>
        <taxon>Pentapetalae</taxon>
        <taxon>asterids</taxon>
        <taxon>lamiids</taxon>
        <taxon>Solanales</taxon>
        <taxon>Solanaceae</taxon>
        <taxon>Solanoideae</taxon>
        <taxon>Solaneae</taxon>
        <taxon>Solanum</taxon>
    </lineage>
</organism>
<keyword evidence="1" id="KW-0479">Metal-binding</keyword>
<evidence type="ECO:0000259" key="2">
    <source>
        <dbReference type="PROSITE" id="PS50158"/>
    </source>
</evidence>
<gene>
    <name evidence="3" type="ORF">H5410_023525</name>
</gene>
<proteinExistence type="predicted"/>
<dbReference type="InterPro" id="IPR056648">
    <property type="entry name" value="DUF7746"/>
</dbReference>
<dbReference type="InterPro" id="IPR001878">
    <property type="entry name" value="Znf_CCHC"/>
</dbReference>
<evidence type="ECO:0000256" key="1">
    <source>
        <dbReference type="PROSITE-ProRule" id="PRU00047"/>
    </source>
</evidence>
<protein>
    <recommendedName>
        <fullName evidence="2">CCHC-type domain-containing protein</fullName>
    </recommendedName>
</protein>
<evidence type="ECO:0000313" key="4">
    <source>
        <dbReference type="Proteomes" id="UP000824120"/>
    </source>
</evidence>
<dbReference type="OrthoDB" id="1304033at2759"/>
<dbReference type="SMART" id="SM00343">
    <property type="entry name" value="ZnF_C2HC"/>
    <property type="match status" value="1"/>
</dbReference>
<dbReference type="Gene3D" id="4.10.60.10">
    <property type="entry name" value="Zinc finger, CCHC-type"/>
    <property type="match status" value="1"/>
</dbReference>
<keyword evidence="1" id="KW-0862">Zinc</keyword>
<dbReference type="Proteomes" id="UP000824120">
    <property type="component" value="Chromosome 4"/>
</dbReference>